<proteinExistence type="inferred from homology"/>
<protein>
    <recommendedName>
        <fullName evidence="10">Peptidase S11 D-alanyl-D-alanine carboxypeptidase A N-terminal domain-containing protein</fullName>
    </recommendedName>
</protein>
<evidence type="ECO:0000256" key="4">
    <source>
        <dbReference type="ARBA" id="ARBA00022960"/>
    </source>
</evidence>
<dbReference type="GO" id="GO:0009002">
    <property type="term" value="F:serine-type D-Ala-D-Ala carboxypeptidase activity"/>
    <property type="evidence" value="ECO:0007669"/>
    <property type="project" value="InterPro"/>
</dbReference>
<dbReference type="PRINTS" id="PR00725">
    <property type="entry name" value="DADACBPTASE1"/>
</dbReference>
<dbReference type="InterPro" id="IPR012338">
    <property type="entry name" value="Beta-lactam/transpept-like"/>
</dbReference>
<evidence type="ECO:0000256" key="3">
    <source>
        <dbReference type="ARBA" id="ARBA00022801"/>
    </source>
</evidence>
<dbReference type="SUPFAM" id="SSF56601">
    <property type="entry name" value="beta-lactamase/transpeptidase-like"/>
    <property type="match status" value="1"/>
</dbReference>
<evidence type="ECO:0000256" key="2">
    <source>
        <dbReference type="ARBA" id="ARBA00022729"/>
    </source>
</evidence>
<evidence type="ECO:0000256" key="9">
    <source>
        <dbReference type="RuleBase" id="RU004016"/>
    </source>
</evidence>
<dbReference type="EMBL" id="PKUQ01000011">
    <property type="protein sequence ID" value="PLW78084.1"/>
    <property type="molecule type" value="Genomic_DNA"/>
</dbReference>
<dbReference type="GO" id="GO:0008360">
    <property type="term" value="P:regulation of cell shape"/>
    <property type="evidence" value="ECO:0007669"/>
    <property type="project" value="UniProtKB-KW"/>
</dbReference>
<evidence type="ECO:0000256" key="5">
    <source>
        <dbReference type="ARBA" id="ARBA00022984"/>
    </source>
</evidence>
<keyword evidence="3" id="KW-0378">Hydrolase</keyword>
<name>A0A2N5XUA6_9HYPH</name>
<feature type="active site" description="Acyl-ester intermediate" evidence="7">
    <location>
        <position position="115"/>
    </location>
</feature>
<comment type="caution">
    <text evidence="11">The sequence shown here is derived from an EMBL/GenBank/DDBJ whole genome shotgun (WGS) entry which is preliminary data.</text>
</comment>
<feature type="binding site" evidence="8">
    <location>
        <position position="277"/>
    </location>
    <ligand>
        <name>substrate</name>
    </ligand>
</feature>
<evidence type="ECO:0000313" key="11">
    <source>
        <dbReference type="EMBL" id="PLW78084.1"/>
    </source>
</evidence>
<sequence length="437" mass="47466">MSKFGGWRLFRLTASAREKTVAFKPSDLLGGSLFMIDLPAIKLCRWSAGLVASRVIFLSLCFVALGVGSVDAAKQAQSKPKQDLVISPNPLLLMDVDTGKVLYHQGANKKWYPASLTKLMTAYVTFRAISAGELSEESALSISAHALSYPPSKMGFKVGTKLTVGNALKMVLVKSANDIAAALGERVAGSEPEFAKRMNHEAARLGMKASHFVNANGLYAEGQTSSARDMALLARQILLEFPQYRPLFQIPAIRHGKRVLRSYNKLLETFHGANGMKTGFVCSSGYNLVATATRDGRQLLAVVLGAPNTQVRSETAAFLLTQGFSRADMATGAGVPIQEDVLFGSYDAPTDLRPETCPQGQPKWVATVDYKVSYLEPRFKLMEPVRVYTGIPEKKIKLPEQLVQLPLLAPKAKEVVSVSTIHIGKDTGPSRLPRSKP</sequence>
<evidence type="ECO:0000259" key="10">
    <source>
        <dbReference type="Pfam" id="PF00768"/>
    </source>
</evidence>
<dbReference type="GO" id="GO:0009252">
    <property type="term" value="P:peptidoglycan biosynthetic process"/>
    <property type="evidence" value="ECO:0007669"/>
    <property type="project" value="UniProtKB-KW"/>
</dbReference>
<dbReference type="Proteomes" id="UP000234881">
    <property type="component" value="Unassembled WGS sequence"/>
</dbReference>
<dbReference type="AlphaFoldDB" id="A0A2N5XUA6"/>
<comment type="similarity">
    <text evidence="1 9">Belongs to the peptidase S11 family.</text>
</comment>
<dbReference type="InterPro" id="IPR001967">
    <property type="entry name" value="Peptidase_S11_N"/>
</dbReference>
<dbReference type="InterPro" id="IPR018044">
    <property type="entry name" value="Peptidase_S11"/>
</dbReference>
<keyword evidence="4" id="KW-0133">Cell shape</keyword>
<dbReference type="Gene3D" id="3.40.710.10">
    <property type="entry name" value="DD-peptidase/beta-lactamase superfamily"/>
    <property type="match status" value="1"/>
</dbReference>
<accession>A0A2N5XUA6</accession>
<organism evidence="11 12">
    <name type="scientific">Cohaesibacter celericrescens</name>
    <dbReference type="NCBI Taxonomy" id="2067669"/>
    <lineage>
        <taxon>Bacteria</taxon>
        <taxon>Pseudomonadati</taxon>
        <taxon>Pseudomonadota</taxon>
        <taxon>Alphaproteobacteria</taxon>
        <taxon>Hyphomicrobiales</taxon>
        <taxon>Cohaesibacteraceae</taxon>
    </lineage>
</organism>
<keyword evidence="6" id="KW-0961">Cell wall biogenesis/degradation</keyword>
<dbReference type="GO" id="GO:0071555">
    <property type="term" value="P:cell wall organization"/>
    <property type="evidence" value="ECO:0007669"/>
    <property type="project" value="UniProtKB-KW"/>
</dbReference>
<dbReference type="PANTHER" id="PTHR21581:SF6">
    <property type="entry name" value="TRAFFICKING PROTEIN PARTICLE COMPLEX SUBUNIT 12"/>
    <property type="match status" value="1"/>
</dbReference>
<keyword evidence="2" id="KW-0732">Signal</keyword>
<dbReference type="RefSeq" id="WP_101532991.1">
    <property type="nucleotide sequence ID" value="NZ_JBFHIU010000035.1"/>
</dbReference>
<evidence type="ECO:0000256" key="8">
    <source>
        <dbReference type="PIRSR" id="PIRSR618044-2"/>
    </source>
</evidence>
<reference evidence="11 12" key="1">
    <citation type="submission" date="2018-01" db="EMBL/GenBank/DDBJ databases">
        <title>The draft genome sequence of Cohaesibacter sp. H1304.</title>
        <authorList>
            <person name="Wang N.-N."/>
            <person name="Du Z.-J."/>
        </authorList>
    </citation>
    <scope>NUCLEOTIDE SEQUENCE [LARGE SCALE GENOMIC DNA]</scope>
    <source>
        <strain evidence="11 12">H1304</strain>
    </source>
</reference>
<feature type="active site" description="Proton acceptor" evidence="7">
    <location>
        <position position="118"/>
    </location>
</feature>
<evidence type="ECO:0000256" key="7">
    <source>
        <dbReference type="PIRSR" id="PIRSR618044-1"/>
    </source>
</evidence>
<gene>
    <name evidence="11" type="ORF">C0081_06435</name>
</gene>
<evidence type="ECO:0000256" key="1">
    <source>
        <dbReference type="ARBA" id="ARBA00007164"/>
    </source>
</evidence>
<dbReference type="Pfam" id="PF00768">
    <property type="entry name" value="Peptidase_S11"/>
    <property type="match status" value="1"/>
</dbReference>
<dbReference type="GO" id="GO:0006508">
    <property type="term" value="P:proteolysis"/>
    <property type="evidence" value="ECO:0007669"/>
    <property type="project" value="InterPro"/>
</dbReference>
<dbReference type="PANTHER" id="PTHR21581">
    <property type="entry name" value="D-ALANYL-D-ALANINE CARBOXYPEPTIDASE"/>
    <property type="match status" value="1"/>
</dbReference>
<feature type="active site" evidence="7">
    <location>
        <position position="175"/>
    </location>
</feature>
<feature type="domain" description="Peptidase S11 D-alanyl-D-alanine carboxypeptidase A N-terminal" evidence="10">
    <location>
        <begin position="85"/>
        <end position="307"/>
    </location>
</feature>
<keyword evidence="12" id="KW-1185">Reference proteome</keyword>
<evidence type="ECO:0000313" key="12">
    <source>
        <dbReference type="Proteomes" id="UP000234881"/>
    </source>
</evidence>
<evidence type="ECO:0000256" key="6">
    <source>
        <dbReference type="ARBA" id="ARBA00023316"/>
    </source>
</evidence>
<dbReference type="OrthoDB" id="9795979at2"/>
<keyword evidence="5" id="KW-0573">Peptidoglycan synthesis</keyword>